<comment type="caution">
    <text evidence="7">The sequence shown here is derived from an EMBL/GenBank/DDBJ whole genome shotgun (WGS) entry which is preliminary data.</text>
</comment>
<accession>A0A507C8X5</accession>
<dbReference type="PROSITE" id="PS01360">
    <property type="entry name" value="ZF_MYND_1"/>
    <property type="match status" value="1"/>
</dbReference>
<dbReference type="InterPro" id="IPR046341">
    <property type="entry name" value="SET_dom_sf"/>
</dbReference>
<dbReference type="PROSITE" id="PS50280">
    <property type="entry name" value="SET"/>
    <property type="match status" value="1"/>
</dbReference>
<dbReference type="EMBL" id="QEAO01000016">
    <property type="protein sequence ID" value="TPX33983.1"/>
    <property type="molecule type" value="Genomic_DNA"/>
</dbReference>
<dbReference type="AlphaFoldDB" id="A0A507C8X5"/>
<proteinExistence type="predicted"/>
<sequence length="329" mass="36753">MEKLMMMGIKKKQESYYELFPSADKNVKVKEIVHGTTGSGKTMIRRGLVITKSFKAGEVIYSEKPVVAQLNSPTMDFCEYCLKDLSKLGPDDLVSCDHCDKAQYCCSTCQKTAWAEYHKFACAATDLTEYTVESKSKIALMVLKFMGRVIKEDQENPESASESTYSIFDHVDRLQFLELKPSATDEKELAMVLSAFGTKVPQFDAFLTMERYMMLKGRFIYNAIGISFPTTNTVLPASSDNVRSSTSDPASGSGVYQVSSYISHSCSPNSTIRFTGDSQLELVADSDLNDGDEIFVSWIAKGKDGRSRREELHAKYRFRCQCPTCASES</sequence>
<organism evidence="7 8">
    <name type="scientific">Synchytrium microbalum</name>
    <dbReference type="NCBI Taxonomy" id="1806994"/>
    <lineage>
        <taxon>Eukaryota</taxon>
        <taxon>Fungi</taxon>
        <taxon>Fungi incertae sedis</taxon>
        <taxon>Chytridiomycota</taxon>
        <taxon>Chytridiomycota incertae sedis</taxon>
        <taxon>Chytridiomycetes</taxon>
        <taxon>Synchytriales</taxon>
        <taxon>Synchytriaceae</taxon>
        <taxon>Synchytrium</taxon>
    </lineage>
</organism>
<dbReference type="InterPro" id="IPR002893">
    <property type="entry name" value="Znf_MYND"/>
</dbReference>
<evidence type="ECO:0000256" key="2">
    <source>
        <dbReference type="ARBA" id="ARBA00022771"/>
    </source>
</evidence>
<keyword evidence="2 4" id="KW-0863">Zinc-finger</keyword>
<dbReference type="Pfam" id="PF01753">
    <property type="entry name" value="zf-MYND"/>
    <property type="match status" value="1"/>
</dbReference>
<keyword evidence="3" id="KW-0862">Zinc</keyword>
<dbReference type="CDD" id="cd20071">
    <property type="entry name" value="SET_SMYD"/>
    <property type="match status" value="1"/>
</dbReference>
<dbReference type="SUPFAM" id="SSF144232">
    <property type="entry name" value="HIT/MYND zinc finger-like"/>
    <property type="match status" value="1"/>
</dbReference>
<dbReference type="Gene3D" id="1.10.220.160">
    <property type="match status" value="1"/>
</dbReference>
<gene>
    <name evidence="7" type="ORF">SmJEL517_g03204</name>
</gene>
<reference evidence="7 8" key="1">
    <citation type="journal article" date="2019" name="Sci. Rep.">
        <title>Comparative genomics of chytrid fungi reveal insights into the obligate biotrophic and pathogenic lifestyle of Synchytrium endobioticum.</title>
        <authorList>
            <person name="van de Vossenberg B.T.L.H."/>
            <person name="Warris S."/>
            <person name="Nguyen H.D.T."/>
            <person name="van Gent-Pelzer M.P.E."/>
            <person name="Joly D.L."/>
            <person name="van de Geest H.C."/>
            <person name="Bonants P.J.M."/>
            <person name="Smith D.S."/>
            <person name="Levesque C.A."/>
            <person name="van der Lee T.A.J."/>
        </authorList>
    </citation>
    <scope>NUCLEOTIDE SEQUENCE [LARGE SCALE GENOMIC DNA]</scope>
    <source>
        <strain evidence="7 8">JEL517</strain>
    </source>
</reference>
<dbReference type="GO" id="GO:0008270">
    <property type="term" value="F:zinc ion binding"/>
    <property type="evidence" value="ECO:0007669"/>
    <property type="project" value="UniProtKB-KW"/>
</dbReference>
<evidence type="ECO:0008006" key="9">
    <source>
        <dbReference type="Google" id="ProtNLM"/>
    </source>
</evidence>
<evidence type="ECO:0000256" key="4">
    <source>
        <dbReference type="PROSITE-ProRule" id="PRU00134"/>
    </source>
</evidence>
<dbReference type="InterPro" id="IPR050869">
    <property type="entry name" value="H3K4_H4K5_MeTrfase"/>
</dbReference>
<keyword evidence="8" id="KW-1185">Reference proteome</keyword>
<dbReference type="InterPro" id="IPR001214">
    <property type="entry name" value="SET_dom"/>
</dbReference>
<feature type="domain" description="SET" evidence="5">
    <location>
        <begin position="25"/>
        <end position="299"/>
    </location>
</feature>
<dbReference type="SUPFAM" id="SSF82199">
    <property type="entry name" value="SET domain"/>
    <property type="match status" value="1"/>
</dbReference>
<dbReference type="Gene3D" id="2.170.270.10">
    <property type="entry name" value="SET domain"/>
    <property type="match status" value="1"/>
</dbReference>
<dbReference type="RefSeq" id="XP_031024825.1">
    <property type="nucleotide sequence ID" value="XM_031169132.1"/>
</dbReference>
<evidence type="ECO:0000259" key="5">
    <source>
        <dbReference type="PROSITE" id="PS50280"/>
    </source>
</evidence>
<dbReference type="OrthoDB" id="2154253at2759"/>
<evidence type="ECO:0000256" key="3">
    <source>
        <dbReference type="ARBA" id="ARBA00022833"/>
    </source>
</evidence>
<keyword evidence="1" id="KW-0479">Metal-binding</keyword>
<name>A0A507C8X5_9FUNG</name>
<dbReference type="GeneID" id="42004429"/>
<evidence type="ECO:0000313" key="7">
    <source>
        <dbReference type="EMBL" id="TPX33983.1"/>
    </source>
</evidence>
<dbReference type="PANTHER" id="PTHR12197:SF251">
    <property type="entry name" value="EG:BACR7C10.4 PROTEIN"/>
    <property type="match status" value="1"/>
</dbReference>
<dbReference type="STRING" id="1806994.A0A507C8X5"/>
<dbReference type="PANTHER" id="PTHR12197">
    <property type="entry name" value="HISTONE-LYSINE N-METHYLTRANSFERASE SMYD"/>
    <property type="match status" value="1"/>
</dbReference>
<dbReference type="Proteomes" id="UP000319731">
    <property type="component" value="Unassembled WGS sequence"/>
</dbReference>
<feature type="domain" description="MYND-type" evidence="6">
    <location>
        <begin position="78"/>
        <end position="122"/>
    </location>
</feature>
<dbReference type="Pfam" id="PF00856">
    <property type="entry name" value="SET"/>
    <property type="match status" value="1"/>
</dbReference>
<dbReference type="GO" id="GO:0005634">
    <property type="term" value="C:nucleus"/>
    <property type="evidence" value="ECO:0007669"/>
    <property type="project" value="TreeGrafter"/>
</dbReference>
<evidence type="ECO:0000256" key="1">
    <source>
        <dbReference type="ARBA" id="ARBA00022723"/>
    </source>
</evidence>
<evidence type="ECO:0000313" key="8">
    <source>
        <dbReference type="Proteomes" id="UP000319731"/>
    </source>
</evidence>
<dbReference type="Gene3D" id="6.10.140.2220">
    <property type="match status" value="1"/>
</dbReference>
<protein>
    <recommendedName>
        <fullName evidence="9">SET domain-containing protein</fullName>
    </recommendedName>
</protein>
<evidence type="ECO:0000259" key="6">
    <source>
        <dbReference type="PROSITE" id="PS50865"/>
    </source>
</evidence>
<dbReference type="PROSITE" id="PS50865">
    <property type="entry name" value="ZF_MYND_2"/>
    <property type="match status" value="1"/>
</dbReference>